<protein>
    <submittedName>
        <fullName evidence="2">Uncharacterized protein</fullName>
    </submittedName>
</protein>
<dbReference type="RefSeq" id="WP_174974118.1">
    <property type="nucleotide sequence ID" value="NZ_CABVPU010000049.1"/>
</dbReference>
<feature type="region of interest" description="Disordered" evidence="1">
    <location>
        <begin position="1"/>
        <end position="66"/>
    </location>
</feature>
<feature type="region of interest" description="Disordered" evidence="1">
    <location>
        <begin position="164"/>
        <end position="199"/>
    </location>
</feature>
<reference evidence="2 3" key="1">
    <citation type="submission" date="2019-09" db="EMBL/GenBank/DDBJ databases">
        <authorList>
            <person name="Depoorter E."/>
        </authorList>
    </citation>
    <scope>NUCLEOTIDE SEQUENCE [LARGE SCALE GENOMIC DNA]</scope>
    <source>
        <strain evidence="2">R-15945</strain>
    </source>
</reference>
<gene>
    <name evidence="2" type="ORF">BLA15945_07324</name>
</gene>
<feature type="compositionally biased region" description="Basic and acidic residues" evidence="1">
    <location>
        <begin position="164"/>
        <end position="173"/>
    </location>
</feature>
<feature type="compositionally biased region" description="Low complexity" evidence="1">
    <location>
        <begin position="12"/>
        <end position="30"/>
    </location>
</feature>
<accession>A0A6P2S439</accession>
<feature type="compositionally biased region" description="Polar residues" evidence="1">
    <location>
        <begin position="1"/>
        <end position="11"/>
    </location>
</feature>
<proteinExistence type="predicted"/>
<dbReference type="EMBL" id="CABVPU010000049">
    <property type="protein sequence ID" value="VWC44314.1"/>
    <property type="molecule type" value="Genomic_DNA"/>
</dbReference>
<evidence type="ECO:0000256" key="1">
    <source>
        <dbReference type="SAM" id="MobiDB-lite"/>
    </source>
</evidence>
<sequence length="199" mass="20822">MPKITSSSSAASPDNQTTTTSSSNDSQSPRRSSDRPTGGATLSGLNNLSTPHTRRNDVTQQAASHMEKPDATYYSAAVFGVSSALQHGQYGITEGSHKSVVGNLDGLSQGTQTHTGAHMNESKSFGKDAVEHFQRGEYADAAMTAAGSAINAVASMTVGPARDFETARKDPRPEISVAASASLHQDFATLPSPTRTTHE</sequence>
<dbReference type="AlphaFoldDB" id="A0A6P2S439"/>
<evidence type="ECO:0000313" key="3">
    <source>
        <dbReference type="Proteomes" id="UP000494174"/>
    </source>
</evidence>
<organism evidence="2 3">
    <name type="scientific">Burkholderia lata (strain ATCC 17760 / DSM 23089 / LMG 22485 / NCIMB 9086 / R18194 / 383)</name>
    <dbReference type="NCBI Taxonomy" id="482957"/>
    <lineage>
        <taxon>Bacteria</taxon>
        <taxon>Pseudomonadati</taxon>
        <taxon>Pseudomonadota</taxon>
        <taxon>Betaproteobacteria</taxon>
        <taxon>Burkholderiales</taxon>
        <taxon>Burkholderiaceae</taxon>
        <taxon>Burkholderia</taxon>
        <taxon>Burkholderia cepacia complex</taxon>
    </lineage>
</organism>
<dbReference type="Proteomes" id="UP000494174">
    <property type="component" value="Unassembled WGS sequence"/>
</dbReference>
<name>A0A6P2S439_BURL3</name>
<evidence type="ECO:0000313" key="2">
    <source>
        <dbReference type="EMBL" id="VWC44314.1"/>
    </source>
</evidence>